<name>A0A6S6UGL9_9GAMM</name>
<dbReference type="SUPFAM" id="SSF53448">
    <property type="entry name" value="Nucleotide-diphospho-sugar transferases"/>
    <property type="match status" value="1"/>
</dbReference>
<sequence>MMRRFFYPDLTNKILSGFNGLGFILNHTFQAGYHMLEFSALIPDLSIDFLLIFKISDNNAINYSVKYQQGKSYKRIINLPERSCCLYIEINNSNGLNKDKVMLSFFRLIKLRKHFALKRMARRLGKNWSVFRNKFYPNIDDEKCLFLAYNQIFSQDIGHEYKLWMRYIEPGLINAQRVLMLNEEKRSEVNVSIGVLCCADSYQVSAENLIIMENMLIRHPNIMVVYPDEDLVTALGKRLLPNFKPDWNIDLFFSIDYVSNCCVIRRSWYEENADVFEKYGDRLAVNILLLRIGAANVLHIPLVLAHRLLEKKTHDKYPPLKRANVLFDLFSGDLTSQFMGLDESFRATFSLPEKKPMISLLIPTRNQLSFLKKCVESILNKTTYSEFEIIIINNKSEEADILCWFSEISRLPNVRVVSYNSAFNYSAINNFGVKHAKGSIIGLINNDVEVISPDWLTEMVSHACRSEIGCVGAKLYYGNGQIQHAGIILSEHNVAMHGHRCFDGDADGYQGRLKLVQNYSAVTGACLVVRKEIYEQVGGLNEKHLAVAYNDVDFCLKVGKAGYRNLWTPYAELYHHESISRGSDDTPAKRKRLKKEAAYMRKVWAAELANDPCYNPNLTPLKEDFSLRVI</sequence>
<proteinExistence type="predicted"/>
<gene>
    <name evidence="2" type="ORF">HELGO_WM7621</name>
</gene>
<evidence type="ECO:0000259" key="1">
    <source>
        <dbReference type="Pfam" id="PF00535"/>
    </source>
</evidence>
<reference evidence="2" key="1">
    <citation type="submission" date="2020-01" db="EMBL/GenBank/DDBJ databases">
        <authorList>
            <person name="Meier V. D."/>
            <person name="Meier V D."/>
        </authorList>
    </citation>
    <scope>NUCLEOTIDE SEQUENCE</scope>
    <source>
        <strain evidence="2">HLG_WM_MAG_09</strain>
    </source>
</reference>
<dbReference type="InterPro" id="IPR001173">
    <property type="entry name" value="Glyco_trans_2-like"/>
</dbReference>
<dbReference type="EMBL" id="CACVAT010000546">
    <property type="protein sequence ID" value="CAA6829791.1"/>
    <property type="molecule type" value="Genomic_DNA"/>
</dbReference>
<evidence type="ECO:0000313" key="2">
    <source>
        <dbReference type="EMBL" id="CAA6829791.1"/>
    </source>
</evidence>
<dbReference type="Pfam" id="PF00535">
    <property type="entry name" value="Glycos_transf_2"/>
    <property type="match status" value="1"/>
</dbReference>
<dbReference type="InterPro" id="IPR029044">
    <property type="entry name" value="Nucleotide-diphossugar_trans"/>
</dbReference>
<dbReference type="PANTHER" id="PTHR43179:SF7">
    <property type="entry name" value="RHAMNOSYLTRANSFERASE WBBL"/>
    <property type="match status" value="1"/>
</dbReference>
<feature type="domain" description="Glycosyltransferase 2-like" evidence="1">
    <location>
        <begin position="359"/>
        <end position="536"/>
    </location>
</feature>
<dbReference type="Gene3D" id="3.90.550.10">
    <property type="entry name" value="Spore Coat Polysaccharide Biosynthesis Protein SpsA, Chain A"/>
    <property type="match status" value="1"/>
</dbReference>
<dbReference type="PANTHER" id="PTHR43179">
    <property type="entry name" value="RHAMNOSYLTRANSFERASE WBBL"/>
    <property type="match status" value="1"/>
</dbReference>
<dbReference type="CDD" id="cd04186">
    <property type="entry name" value="GT_2_like_c"/>
    <property type="match status" value="1"/>
</dbReference>
<keyword evidence="2" id="KW-0808">Transferase</keyword>
<accession>A0A6S6UGL9</accession>
<organism evidence="2">
    <name type="scientific">uncultured Thiotrichaceae bacterium</name>
    <dbReference type="NCBI Taxonomy" id="298394"/>
    <lineage>
        <taxon>Bacteria</taxon>
        <taxon>Pseudomonadati</taxon>
        <taxon>Pseudomonadota</taxon>
        <taxon>Gammaproteobacteria</taxon>
        <taxon>Thiotrichales</taxon>
        <taxon>Thiotrichaceae</taxon>
        <taxon>environmental samples</taxon>
    </lineage>
</organism>
<protein>
    <submittedName>
        <fullName evidence="2">Glycosyl transferase, group 2 family protein</fullName>
    </submittedName>
</protein>
<dbReference type="AlphaFoldDB" id="A0A6S6UGL9"/>
<dbReference type="GO" id="GO:0016740">
    <property type="term" value="F:transferase activity"/>
    <property type="evidence" value="ECO:0007669"/>
    <property type="project" value="UniProtKB-KW"/>
</dbReference>